<sequence length="306" mass="34383">MAMTFNAKQNFILVGVFGLFTVAVMFIRLLMQKIRKRSFSASDYLTIFALICYCAATATTVLIFLWGTNVIDPRDRMGKQFTISDIHHREIGSKLALVGRVSLDPKHHHSRFVHANPSRVTMAEPYIERFPGFFSCNFRPSTSYLIQRMLPFPPLLAGGTRSRKLLLAFLFSLGIFLIAVALAPLPIPGHDATRSYQNALKQSEALLAAFLANIITITGLDSPSTDEDDAPFLSSNTKRRSNGSGFRSLFDREIVVTSNFEMQSQTASPARVRQMFPRHPWTAFQRMSNENLIIRAKGGRDSRESK</sequence>
<keyword evidence="2" id="KW-1133">Transmembrane helix</keyword>
<accession>F0UFG6</accession>
<dbReference type="OrthoDB" id="2988756at2759"/>
<protein>
    <recommendedName>
        <fullName evidence="5">Integral membrane protein</fullName>
    </recommendedName>
</protein>
<feature type="transmembrane region" description="Helical" evidence="2">
    <location>
        <begin position="12"/>
        <end position="31"/>
    </location>
</feature>
<evidence type="ECO:0008006" key="5">
    <source>
        <dbReference type="Google" id="ProtNLM"/>
    </source>
</evidence>
<evidence type="ECO:0000313" key="4">
    <source>
        <dbReference type="Proteomes" id="UP000008142"/>
    </source>
</evidence>
<gene>
    <name evidence="3" type="ORF">HCEG_03341</name>
</gene>
<dbReference type="AlphaFoldDB" id="F0UFG6"/>
<dbReference type="STRING" id="544711.F0UFG6"/>
<evidence type="ECO:0000256" key="1">
    <source>
        <dbReference type="SAM" id="MobiDB-lite"/>
    </source>
</evidence>
<keyword evidence="2" id="KW-0472">Membrane</keyword>
<dbReference type="HOGENOM" id="CLU_1004594_0_0_1"/>
<dbReference type="Proteomes" id="UP000008142">
    <property type="component" value="Unassembled WGS sequence"/>
</dbReference>
<reference evidence="4" key="1">
    <citation type="submission" date="2008-07" db="EMBL/GenBank/DDBJ databases">
        <title>Annotation of Ajellomyces capsulatus strain H88.</title>
        <authorList>
            <person name="Champion M."/>
            <person name="Cuomo C."/>
            <person name="Ma L.-J."/>
            <person name="Henn M.R."/>
            <person name="Sil A."/>
            <person name="Goldman B."/>
            <person name="Young S.K."/>
            <person name="Kodira C.D."/>
            <person name="Zeng Q."/>
            <person name="Koehrsen M."/>
            <person name="Alvarado L."/>
            <person name="Berlin A."/>
            <person name="Borenstein D."/>
            <person name="Chen Z."/>
            <person name="Engels R."/>
            <person name="Freedman E."/>
            <person name="Gellesch M."/>
            <person name="Goldberg J."/>
            <person name="Griggs A."/>
            <person name="Gujja S."/>
            <person name="Heiman D."/>
            <person name="Hepburn T."/>
            <person name="Howarth C."/>
            <person name="Jen D."/>
            <person name="Larson L."/>
            <person name="Lewis B."/>
            <person name="Mehta T."/>
            <person name="Park D."/>
            <person name="Pearson M."/>
            <person name="Roberts A."/>
            <person name="Saif S."/>
            <person name="Shea T."/>
            <person name="Shenoy N."/>
            <person name="Sisk P."/>
            <person name="Stolte C."/>
            <person name="Sykes S."/>
            <person name="Walk T."/>
            <person name="White J."/>
            <person name="Yandava C."/>
            <person name="Klein B."/>
            <person name="McEwen J.G."/>
            <person name="Puccia R."/>
            <person name="Goldman G.H."/>
            <person name="Felipe M.S."/>
            <person name="Nino-Vega G."/>
            <person name="San-Blas G."/>
            <person name="Taylor J."/>
            <person name="Mendoza L."/>
            <person name="Galagan J."/>
            <person name="Nusbaum C."/>
            <person name="Birren B."/>
        </authorList>
    </citation>
    <scope>NUCLEOTIDE SEQUENCE [LARGE SCALE GENOMIC DNA]</scope>
    <source>
        <strain evidence="4">H88</strain>
    </source>
</reference>
<evidence type="ECO:0000256" key="2">
    <source>
        <dbReference type="SAM" id="Phobius"/>
    </source>
</evidence>
<feature type="transmembrane region" description="Helical" evidence="2">
    <location>
        <begin position="43"/>
        <end position="67"/>
    </location>
</feature>
<dbReference type="VEuPathDB" id="FungiDB:I7I53_02618"/>
<evidence type="ECO:0000313" key="3">
    <source>
        <dbReference type="EMBL" id="EGC44126.1"/>
    </source>
</evidence>
<feature type="region of interest" description="Disordered" evidence="1">
    <location>
        <begin position="224"/>
        <end position="244"/>
    </location>
</feature>
<feature type="transmembrane region" description="Helical" evidence="2">
    <location>
        <begin position="165"/>
        <end position="185"/>
    </location>
</feature>
<dbReference type="OMA" id="IFALICY"/>
<proteinExistence type="predicted"/>
<organism evidence="4">
    <name type="scientific">Ajellomyces capsulatus (strain H88)</name>
    <name type="common">Darling's disease fungus</name>
    <name type="synonym">Histoplasma capsulatum</name>
    <dbReference type="NCBI Taxonomy" id="544711"/>
    <lineage>
        <taxon>Eukaryota</taxon>
        <taxon>Fungi</taxon>
        <taxon>Dikarya</taxon>
        <taxon>Ascomycota</taxon>
        <taxon>Pezizomycotina</taxon>
        <taxon>Eurotiomycetes</taxon>
        <taxon>Eurotiomycetidae</taxon>
        <taxon>Onygenales</taxon>
        <taxon>Ajellomycetaceae</taxon>
        <taxon>Histoplasma</taxon>
    </lineage>
</organism>
<dbReference type="EMBL" id="DS990638">
    <property type="protein sequence ID" value="EGC44126.1"/>
    <property type="molecule type" value="Genomic_DNA"/>
</dbReference>
<name>F0UFG6_AJEC8</name>
<keyword evidence="2" id="KW-0812">Transmembrane</keyword>